<accession>A0A8R7PNU2</accession>
<evidence type="ECO:0000256" key="1">
    <source>
        <dbReference type="SAM" id="MobiDB-lite"/>
    </source>
</evidence>
<name>A0A8R7PNU2_TRIUA</name>
<sequence length="109" mass="12511">QLSLAYTSQHVISTLPAERFHRPRRGRGRRRPEGQPLASAVALQRSDFHDGLAREKHRTGGSPRLCKVARRHRSPGAVRPSIWDETRYQASKNNKKKKEQGSWHPLIED</sequence>
<feature type="compositionally biased region" description="Basic residues" evidence="1">
    <location>
        <begin position="21"/>
        <end position="30"/>
    </location>
</feature>
<reference evidence="3" key="1">
    <citation type="journal article" date="2013" name="Nature">
        <title>Draft genome of the wheat A-genome progenitor Triticum urartu.</title>
        <authorList>
            <person name="Ling H.Q."/>
            <person name="Zhao S."/>
            <person name="Liu D."/>
            <person name="Wang J."/>
            <person name="Sun H."/>
            <person name="Zhang C."/>
            <person name="Fan H."/>
            <person name="Li D."/>
            <person name="Dong L."/>
            <person name="Tao Y."/>
            <person name="Gao C."/>
            <person name="Wu H."/>
            <person name="Li Y."/>
            <person name="Cui Y."/>
            <person name="Guo X."/>
            <person name="Zheng S."/>
            <person name="Wang B."/>
            <person name="Yu K."/>
            <person name="Liang Q."/>
            <person name="Yang W."/>
            <person name="Lou X."/>
            <person name="Chen J."/>
            <person name="Feng M."/>
            <person name="Jian J."/>
            <person name="Zhang X."/>
            <person name="Luo G."/>
            <person name="Jiang Y."/>
            <person name="Liu J."/>
            <person name="Wang Z."/>
            <person name="Sha Y."/>
            <person name="Zhang B."/>
            <person name="Wu H."/>
            <person name="Tang D."/>
            <person name="Shen Q."/>
            <person name="Xue P."/>
            <person name="Zou S."/>
            <person name="Wang X."/>
            <person name="Liu X."/>
            <person name="Wang F."/>
            <person name="Yang Y."/>
            <person name="An X."/>
            <person name="Dong Z."/>
            <person name="Zhang K."/>
            <person name="Zhang X."/>
            <person name="Luo M.C."/>
            <person name="Dvorak J."/>
            <person name="Tong Y."/>
            <person name="Wang J."/>
            <person name="Yang H."/>
            <person name="Li Z."/>
            <person name="Wang D."/>
            <person name="Zhang A."/>
            <person name="Wang J."/>
        </authorList>
    </citation>
    <scope>NUCLEOTIDE SEQUENCE</scope>
    <source>
        <strain evidence="3">cv. G1812</strain>
    </source>
</reference>
<dbReference type="EnsemblPlants" id="TuG1812G0300000510.01.T01">
    <property type="protein sequence ID" value="TuG1812G0300000510.01.T01"/>
    <property type="gene ID" value="TuG1812G0300000510.01"/>
</dbReference>
<keyword evidence="3" id="KW-1185">Reference proteome</keyword>
<feature type="region of interest" description="Disordered" evidence="1">
    <location>
        <begin position="70"/>
        <end position="109"/>
    </location>
</feature>
<proteinExistence type="predicted"/>
<feature type="region of interest" description="Disordered" evidence="1">
    <location>
        <begin position="18"/>
        <end position="39"/>
    </location>
</feature>
<evidence type="ECO:0000313" key="2">
    <source>
        <dbReference type="EnsemblPlants" id="TuG1812G0300000510.01.T01"/>
    </source>
</evidence>
<dbReference type="Proteomes" id="UP000015106">
    <property type="component" value="Chromosome 3"/>
</dbReference>
<evidence type="ECO:0000313" key="3">
    <source>
        <dbReference type="Proteomes" id="UP000015106"/>
    </source>
</evidence>
<reference evidence="2" key="3">
    <citation type="submission" date="2022-06" db="UniProtKB">
        <authorList>
            <consortium name="EnsemblPlants"/>
        </authorList>
    </citation>
    <scope>IDENTIFICATION</scope>
</reference>
<dbReference type="AlphaFoldDB" id="A0A8R7PNU2"/>
<organism evidence="2 3">
    <name type="scientific">Triticum urartu</name>
    <name type="common">Red wild einkorn</name>
    <name type="synonym">Crithodium urartu</name>
    <dbReference type="NCBI Taxonomy" id="4572"/>
    <lineage>
        <taxon>Eukaryota</taxon>
        <taxon>Viridiplantae</taxon>
        <taxon>Streptophyta</taxon>
        <taxon>Embryophyta</taxon>
        <taxon>Tracheophyta</taxon>
        <taxon>Spermatophyta</taxon>
        <taxon>Magnoliopsida</taxon>
        <taxon>Liliopsida</taxon>
        <taxon>Poales</taxon>
        <taxon>Poaceae</taxon>
        <taxon>BOP clade</taxon>
        <taxon>Pooideae</taxon>
        <taxon>Triticodae</taxon>
        <taxon>Triticeae</taxon>
        <taxon>Triticinae</taxon>
        <taxon>Triticum</taxon>
    </lineage>
</organism>
<dbReference type="Gramene" id="TuG1812G0300000510.01.T01">
    <property type="protein sequence ID" value="TuG1812G0300000510.01.T01"/>
    <property type="gene ID" value="TuG1812G0300000510.01"/>
</dbReference>
<reference evidence="2" key="2">
    <citation type="submission" date="2018-03" db="EMBL/GenBank/DDBJ databases">
        <title>The Triticum urartu genome reveals the dynamic nature of wheat genome evolution.</title>
        <authorList>
            <person name="Ling H."/>
            <person name="Ma B."/>
            <person name="Shi X."/>
            <person name="Liu H."/>
            <person name="Dong L."/>
            <person name="Sun H."/>
            <person name="Cao Y."/>
            <person name="Gao Q."/>
            <person name="Zheng S."/>
            <person name="Li Y."/>
            <person name="Yu Y."/>
            <person name="Du H."/>
            <person name="Qi M."/>
            <person name="Li Y."/>
            <person name="Yu H."/>
            <person name="Cui Y."/>
            <person name="Wang N."/>
            <person name="Chen C."/>
            <person name="Wu H."/>
            <person name="Zhao Y."/>
            <person name="Zhang J."/>
            <person name="Li Y."/>
            <person name="Zhou W."/>
            <person name="Zhang B."/>
            <person name="Hu W."/>
            <person name="Eijk M."/>
            <person name="Tang J."/>
            <person name="Witsenboer H."/>
            <person name="Zhao S."/>
            <person name="Li Z."/>
            <person name="Zhang A."/>
            <person name="Wang D."/>
            <person name="Liang C."/>
        </authorList>
    </citation>
    <scope>NUCLEOTIDE SEQUENCE [LARGE SCALE GENOMIC DNA]</scope>
    <source>
        <strain evidence="2">cv. G1812</strain>
    </source>
</reference>
<protein>
    <submittedName>
        <fullName evidence="2">Uncharacterized protein</fullName>
    </submittedName>
</protein>